<proteinExistence type="predicted"/>
<keyword evidence="4" id="KW-1185">Reference proteome</keyword>
<evidence type="ECO:0000313" key="4">
    <source>
        <dbReference type="Proteomes" id="UP000799439"/>
    </source>
</evidence>
<name>A0A9P4J682_9PEZI</name>
<protein>
    <submittedName>
        <fullName evidence="3">Uncharacterized protein</fullName>
    </submittedName>
</protein>
<dbReference type="OrthoDB" id="5431149at2759"/>
<organism evidence="3 4">
    <name type="scientific">Myriangium duriaei CBS 260.36</name>
    <dbReference type="NCBI Taxonomy" id="1168546"/>
    <lineage>
        <taxon>Eukaryota</taxon>
        <taxon>Fungi</taxon>
        <taxon>Dikarya</taxon>
        <taxon>Ascomycota</taxon>
        <taxon>Pezizomycotina</taxon>
        <taxon>Dothideomycetes</taxon>
        <taxon>Dothideomycetidae</taxon>
        <taxon>Myriangiales</taxon>
        <taxon>Myriangiaceae</taxon>
        <taxon>Myriangium</taxon>
    </lineage>
</organism>
<feature type="region of interest" description="Disordered" evidence="1">
    <location>
        <begin position="280"/>
        <end position="458"/>
    </location>
</feature>
<accession>A0A9P4J682</accession>
<dbReference type="AlphaFoldDB" id="A0A9P4J682"/>
<gene>
    <name evidence="3" type="ORF">K461DRAFT_291091</name>
</gene>
<dbReference type="EMBL" id="ML996082">
    <property type="protein sequence ID" value="KAF2156143.1"/>
    <property type="molecule type" value="Genomic_DNA"/>
</dbReference>
<evidence type="ECO:0000313" key="3">
    <source>
        <dbReference type="EMBL" id="KAF2156143.1"/>
    </source>
</evidence>
<feature type="transmembrane region" description="Helical" evidence="2">
    <location>
        <begin position="12"/>
        <end position="34"/>
    </location>
</feature>
<comment type="caution">
    <text evidence="3">The sequence shown here is derived from an EMBL/GenBank/DDBJ whole genome shotgun (WGS) entry which is preliminary data.</text>
</comment>
<evidence type="ECO:0000256" key="1">
    <source>
        <dbReference type="SAM" id="MobiDB-lite"/>
    </source>
</evidence>
<feature type="compositionally biased region" description="Basic and acidic residues" evidence="1">
    <location>
        <begin position="245"/>
        <end position="260"/>
    </location>
</feature>
<evidence type="ECO:0000256" key="2">
    <source>
        <dbReference type="SAM" id="Phobius"/>
    </source>
</evidence>
<dbReference type="Proteomes" id="UP000799439">
    <property type="component" value="Unassembled WGS sequence"/>
</dbReference>
<sequence>MSPTRPVSRWRQVLVWLTFLLTLGSSIALIALLIDLTCISDAIADWRPMILASAALDIVSILVLMVFGTFLILQLHGQPRLPHSGKWILLTACVVLSLTAMILSLVSLSLVYKNIPHTSAKDVSHVQTLAMAGIAVCCIGILSQGAFLGFAFRQPTTINDNRHSVDNEGSFTAPSELKDSPSTINKSTYSKDEPPSPWPLQSSFPTTPPKRARVRESVQSLLQPKNSMQRLIRHASFQSTTTGTTERRDSWGHRPDEGFDSWTVDHDDPYVERHAQYTSTKLQPIPASRPGSPAKPLDGPFPAYDVPDSPTSPNPISPRTDSVTGSLRKPSIPASGRRPSLGVRARTSEDEQHVHPLFRTDSPGPPPVASPGTTVFISPWANQPPPFSHDAWRPGSRHSSRPGSPGTFSVRPGSAQSSASNRPHLRSVRSEESVASGPVRANMPPRPHPGILYAGEPV</sequence>
<feature type="transmembrane region" description="Helical" evidence="2">
    <location>
        <begin position="132"/>
        <end position="152"/>
    </location>
</feature>
<keyword evidence="2" id="KW-0812">Transmembrane</keyword>
<feature type="region of interest" description="Disordered" evidence="1">
    <location>
        <begin position="159"/>
        <end position="260"/>
    </location>
</feature>
<feature type="transmembrane region" description="Helical" evidence="2">
    <location>
        <begin position="54"/>
        <end position="75"/>
    </location>
</feature>
<feature type="transmembrane region" description="Helical" evidence="2">
    <location>
        <begin position="87"/>
        <end position="112"/>
    </location>
</feature>
<keyword evidence="2" id="KW-0472">Membrane</keyword>
<reference evidence="3" key="1">
    <citation type="journal article" date="2020" name="Stud. Mycol.">
        <title>101 Dothideomycetes genomes: a test case for predicting lifestyles and emergence of pathogens.</title>
        <authorList>
            <person name="Haridas S."/>
            <person name="Albert R."/>
            <person name="Binder M."/>
            <person name="Bloem J."/>
            <person name="Labutti K."/>
            <person name="Salamov A."/>
            <person name="Andreopoulos B."/>
            <person name="Baker S."/>
            <person name="Barry K."/>
            <person name="Bills G."/>
            <person name="Bluhm B."/>
            <person name="Cannon C."/>
            <person name="Castanera R."/>
            <person name="Culley D."/>
            <person name="Daum C."/>
            <person name="Ezra D."/>
            <person name="Gonzalez J."/>
            <person name="Henrissat B."/>
            <person name="Kuo A."/>
            <person name="Liang C."/>
            <person name="Lipzen A."/>
            <person name="Lutzoni F."/>
            <person name="Magnuson J."/>
            <person name="Mondo S."/>
            <person name="Nolan M."/>
            <person name="Ohm R."/>
            <person name="Pangilinan J."/>
            <person name="Park H.-J."/>
            <person name="Ramirez L."/>
            <person name="Alfaro M."/>
            <person name="Sun H."/>
            <person name="Tritt A."/>
            <person name="Yoshinaga Y."/>
            <person name="Zwiers L.-H."/>
            <person name="Turgeon B."/>
            <person name="Goodwin S."/>
            <person name="Spatafora J."/>
            <person name="Crous P."/>
            <person name="Grigoriev I."/>
        </authorList>
    </citation>
    <scope>NUCLEOTIDE SEQUENCE</scope>
    <source>
        <strain evidence="3">CBS 260.36</strain>
    </source>
</reference>
<keyword evidence="2" id="KW-1133">Transmembrane helix</keyword>
<feature type="compositionally biased region" description="Polar residues" evidence="1">
    <location>
        <begin position="217"/>
        <end position="229"/>
    </location>
</feature>